<dbReference type="Pfam" id="PF00665">
    <property type="entry name" value="rve"/>
    <property type="match status" value="1"/>
</dbReference>
<keyword evidence="3" id="KW-1185">Reference proteome</keyword>
<evidence type="ECO:0000313" key="2">
    <source>
        <dbReference type="EMBL" id="WGX77634.1"/>
    </source>
</evidence>
<dbReference type="PANTHER" id="PTHR46889:SF4">
    <property type="entry name" value="TRANSPOSASE INSO FOR INSERTION SEQUENCE ELEMENT IS911B-RELATED"/>
    <property type="match status" value="1"/>
</dbReference>
<gene>
    <name evidence="2" type="ORF">QJS64_20910</name>
</gene>
<proteinExistence type="predicted"/>
<sequence>MNGWTYLASVMDLFSRKIVGYAYGKNMTSELSGKVMENVCLNIHNTEGIILHSDLGTQYTSNQFQQMIAEKS</sequence>
<feature type="domain" description="Integrase catalytic" evidence="1">
    <location>
        <begin position="1"/>
        <end position="72"/>
    </location>
</feature>
<dbReference type="InterPro" id="IPR012337">
    <property type="entry name" value="RNaseH-like_sf"/>
</dbReference>
<accession>A0ABY8R7W3</accession>
<keyword evidence="2" id="KW-0614">Plasmid</keyword>
<evidence type="ECO:0000259" key="1">
    <source>
        <dbReference type="PROSITE" id="PS50994"/>
    </source>
</evidence>
<evidence type="ECO:0000313" key="3">
    <source>
        <dbReference type="Proteomes" id="UP001239169"/>
    </source>
</evidence>
<geneLocation type="plasmid" evidence="2 3">
    <name>unnamed5</name>
</geneLocation>
<dbReference type="InterPro" id="IPR050900">
    <property type="entry name" value="Transposase_IS3/IS150/IS904"/>
</dbReference>
<dbReference type="SUPFAM" id="SSF53098">
    <property type="entry name" value="Ribonuclease H-like"/>
    <property type="match status" value="1"/>
</dbReference>
<dbReference type="EMBL" id="CP124690">
    <property type="protein sequence ID" value="WGX77634.1"/>
    <property type="molecule type" value="Genomic_DNA"/>
</dbReference>
<name>A0ABY8R7W3_PARBF</name>
<dbReference type="Proteomes" id="UP001239169">
    <property type="component" value="Plasmid unnamed5"/>
</dbReference>
<protein>
    <submittedName>
        <fullName evidence="2">DDE-type integrase/transposase/recombinase</fullName>
    </submittedName>
</protein>
<dbReference type="PANTHER" id="PTHR46889">
    <property type="entry name" value="TRANSPOSASE INSF FOR INSERTION SEQUENCE IS3B-RELATED"/>
    <property type="match status" value="1"/>
</dbReference>
<organism evidence="2 3">
    <name type="scientific">Paraclostridium bifermentans</name>
    <name type="common">Clostridium bifermentans</name>
    <dbReference type="NCBI Taxonomy" id="1490"/>
    <lineage>
        <taxon>Bacteria</taxon>
        <taxon>Bacillati</taxon>
        <taxon>Bacillota</taxon>
        <taxon>Clostridia</taxon>
        <taxon>Peptostreptococcales</taxon>
        <taxon>Peptostreptococcaceae</taxon>
        <taxon>Paraclostridium</taxon>
    </lineage>
</organism>
<dbReference type="Gene3D" id="3.30.420.10">
    <property type="entry name" value="Ribonuclease H-like superfamily/Ribonuclease H"/>
    <property type="match status" value="1"/>
</dbReference>
<dbReference type="InterPro" id="IPR036397">
    <property type="entry name" value="RNaseH_sf"/>
</dbReference>
<reference evidence="2 3" key="1">
    <citation type="submission" date="2023-04" db="EMBL/GenBank/DDBJ databases">
        <title>Bacteria Genome Submission.</title>
        <authorList>
            <person name="Isaac P."/>
        </authorList>
    </citation>
    <scope>NUCLEOTIDE SEQUENCE [LARGE SCALE GENOMIC DNA]</scope>
    <source>
        <strain evidence="2 3">SampleS7P1</strain>
        <plasmid evidence="2 3">unnamed5</plasmid>
    </source>
</reference>
<dbReference type="PROSITE" id="PS50994">
    <property type="entry name" value="INTEGRASE"/>
    <property type="match status" value="1"/>
</dbReference>
<dbReference type="InterPro" id="IPR001584">
    <property type="entry name" value="Integrase_cat-core"/>
</dbReference>